<dbReference type="Gene3D" id="2.60.120.200">
    <property type="match status" value="1"/>
</dbReference>
<keyword evidence="1" id="KW-0732">Signal</keyword>
<dbReference type="AlphaFoldDB" id="A0A5C5YLE7"/>
<evidence type="ECO:0000256" key="1">
    <source>
        <dbReference type="SAM" id="SignalP"/>
    </source>
</evidence>
<gene>
    <name evidence="2" type="ORF">Pla123a_31670</name>
</gene>
<evidence type="ECO:0008006" key="4">
    <source>
        <dbReference type="Google" id="ProtNLM"/>
    </source>
</evidence>
<proteinExistence type="predicted"/>
<dbReference type="SUPFAM" id="SSF49899">
    <property type="entry name" value="Concanavalin A-like lectins/glucanases"/>
    <property type="match status" value="1"/>
</dbReference>
<feature type="chain" id="PRO_5022893721" description="LamG-like jellyroll fold domain-containing protein" evidence="1">
    <location>
        <begin position="17"/>
        <end position="284"/>
    </location>
</feature>
<reference evidence="2 3" key="1">
    <citation type="submission" date="2019-02" db="EMBL/GenBank/DDBJ databases">
        <title>Deep-cultivation of Planctomycetes and their phenomic and genomic characterization uncovers novel biology.</title>
        <authorList>
            <person name="Wiegand S."/>
            <person name="Jogler M."/>
            <person name="Boedeker C."/>
            <person name="Pinto D."/>
            <person name="Vollmers J."/>
            <person name="Rivas-Marin E."/>
            <person name="Kohn T."/>
            <person name="Peeters S.H."/>
            <person name="Heuer A."/>
            <person name="Rast P."/>
            <person name="Oberbeckmann S."/>
            <person name="Bunk B."/>
            <person name="Jeske O."/>
            <person name="Meyerdierks A."/>
            <person name="Storesund J.E."/>
            <person name="Kallscheuer N."/>
            <person name="Luecker S."/>
            <person name="Lage O.M."/>
            <person name="Pohl T."/>
            <person name="Merkel B.J."/>
            <person name="Hornburger P."/>
            <person name="Mueller R.-W."/>
            <person name="Bruemmer F."/>
            <person name="Labrenz M."/>
            <person name="Spormann A.M."/>
            <person name="Op Den Camp H."/>
            <person name="Overmann J."/>
            <person name="Amann R."/>
            <person name="Jetten M.S.M."/>
            <person name="Mascher T."/>
            <person name="Medema M.H."/>
            <person name="Devos D.P."/>
            <person name="Kaster A.-K."/>
            <person name="Ovreas L."/>
            <person name="Rohde M."/>
            <person name="Galperin M.Y."/>
            <person name="Jogler C."/>
        </authorList>
    </citation>
    <scope>NUCLEOTIDE SEQUENCE [LARGE SCALE GENOMIC DNA]</scope>
    <source>
        <strain evidence="2 3">Pla123a</strain>
    </source>
</reference>
<evidence type="ECO:0000313" key="3">
    <source>
        <dbReference type="Proteomes" id="UP000318478"/>
    </source>
</evidence>
<dbReference type="OrthoDB" id="252303at2"/>
<evidence type="ECO:0000313" key="2">
    <source>
        <dbReference type="EMBL" id="TWT75657.1"/>
    </source>
</evidence>
<keyword evidence="3" id="KW-1185">Reference proteome</keyword>
<name>A0A5C5YLE7_9BACT</name>
<comment type="caution">
    <text evidence="2">The sequence shown here is derived from an EMBL/GenBank/DDBJ whole genome shotgun (WGS) entry which is preliminary data.</text>
</comment>
<protein>
    <recommendedName>
        <fullName evidence="4">LamG-like jellyroll fold domain-containing protein</fullName>
    </recommendedName>
</protein>
<organism evidence="2 3">
    <name type="scientific">Posidoniimonas polymericola</name>
    <dbReference type="NCBI Taxonomy" id="2528002"/>
    <lineage>
        <taxon>Bacteria</taxon>
        <taxon>Pseudomonadati</taxon>
        <taxon>Planctomycetota</taxon>
        <taxon>Planctomycetia</taxon>
        <taxon>Pirellulales</taxon>
        <taxon>Lacipirellulaceae</taxon>
        <taxon>Posidoniimonas</taxon>
    </lineage>
</organism>
<dbReference type="Proteomes" id="UP000318478">
    <property type="component" value="Unassembled WGS sequence"/>
</dbReference>
<dbReference type="EMBL" id="SJPO01000007">
    <property type="protein sequence ID" value="TWT75657.1"/>
    <property type="molecule type" value="Genomic_DNA"/>
</dbReference>
<accession>A0A5C5YLE7</accession>
<sequence length="284" mass="30140" precursor="true">MFALTATLAVCSVANAATVAYWDFEDGTAGQEFTPVGDANGSGGSVDTANGILMRGYNEEFGPNFTSATSDLTGLAMDLVIGVAPNTTSDGYVTEGALHGWSPEQWTIETQVMLRDVNGWRTMVGRDGSTQSEPESDFYLVKNGIDNQFRLNYDTVGGQRWILDGQPAGGVQPDTWYGVAATSDGQTLSLLINEGEGYQVVSTLDITAQTVADNAIPNSALNWTFGRGWYNGGFVDHVDGIMDNVRFSDVALGAGDLIPLAVVPEPAAAVLILLSLPLAACRRR</sequence>
<feature type="signal peptide" evidence="1">
    <location>
        <begin position="1"/>
        <end position="16"/>
    </location>
</feature>
<dbReference type="Pfam" id="PF13385">
    <property type="entry name" value="Laminin_G_3"/>
    <property type="match status" value="1"/>
</dbReference>
<dbReference type="RefSeq" id="WP_146588602.1">
    <property type="nucleotide sequence ID" value="NZ_SJPO01000007.1"/>
</dbReference>
<dbReference type="InterPro" id="IPR013320">
    <property type="entry name" value="ConA-like_dom_sf"/>
</dbReference>